<feature type="domain" description="HTH luxR-type" evidence="1">
    <location>
        <begin position="733"/>
        <end position="798"/>
    </location>
</feature>
<dbReference type="Gene3D" id="3.40.50.300">
    <property type="entry name" value="P-loop containing nucleotide triphosphate hydrolases"/>
    <property type="match status" value="1"/>
</dbReference>
<dbReference type="PRINTS" id="PR00038">
    <property type="entry name" value="HTHLUXR"/>
</dbReference>
<dbReference type="InterPro" id="IPR016032">
    <property type="entry name" value="Sig_transdc_resp-reg_C-effctor"/>
</dbReference>
<dbReference type="SUPFAM" id="SSF46894">
    <property type="entry name" value="C-terminal effector domain of the bipartite response regulators"/>
    <property type="match status" value="1"/>
</dbReference>
<dbReference type="InterPro" id="IPR036388">
    <property type="entry name" value="WH-like_DNA-bd_sf"/>
</dbReference>
<dbReference type="Gene3D" id="1.10.10.10">
    <property type="entry name" value="Winged helix-like DNA-binding domain superfamily/Winged helix DNA-binding domain"/>
    <property type="match status" value="1"/>
</dbReference>
<dbReference type="PROSITE" id="PS50043">
    <property type="entry name" value="HTH_LUXR_2"/>
    <property type="match status" value="1"/>
</dbReference>
<dbReference type="CDD" id="cd06170">
    <property type="entry name" value="LuxR_C_like"/>
    <property type="match status" value="1"/>
</dbReference>
<gene>
    <name evidence="2" type="ORF">AVDCRST_MAG73-1387</name>
</gene>
<dbReference type="PANTHER" id="PTHR47691">
    <property type="entry name" value="REGULATOR-RELATED"/>
    <property type="match status" value="1"/>
</dbReference>
<dbReference type="InterPro" id="IPR027417">
    <property type="entry name" value="P-loop_NTPase"/>
</dbReference>
<dbReference type="SUPFAM" id="SSF48452">
    <property type="entry name" value="TPR-like"/>
    <property type="match status" value="1"/>
</dbReference>
<accession>A0A6J4TZN3</accession>
<dbReference type="SUPFAM" id="SSF52540">
    <property type="entry name" value="P-loop containing nucleoside triphosphate hydrolases"/>
    <property type="match status" value="1"/>
</dbReference>
<evidence type="ECO:0000313" key="2">
    <source>
        <dbReference type="EMBL" id="CAA9535836.1"/>
    </source>
</evidence>
<dbReference type="SMART" id="SM00421">
    <property type="entry name" value="HTH_LUXR"/>
    <property type="match status" value="1"/>
</dbReference>
<dbReference type="PANTHER" id="PTHR47691:SF3">
    <property type="entry name" value="HTH-TYPE TRANSCRIPTIONAL REGULATOR RV0890C-RELATED"/>
    <property type="match status" value="1"/>
</dbReference>
<dbReference type="GO" id="GO:0016887">
    <property type="term" value="F:ATP hydrolysis activity"/>
    <property type="evidence" value="ECO:0007669"/>
    <property type="project" value="InterPro"/>
</dbReference>
<dbReference type="InterPro" id="IPR011990">
    <property type="entry name" value="TPR-like_helical_dom_sf"/>
</dbReference>
<dbReference type="InterPro" id="IPR000792">
    <property type="entry name" value="Tscrpt_reg_LuxR_C"/>
</dbReference>
<name>A0A6J4TZN3_9BACT</name>
<proteinExistence type="predicted"/>
<dbReference type="GO" id="GO:0006355">
    <property type="term" value="P:regulation of DNA-templated transcription"/>
    <property type="evidence" value="ECO:0007669"/>
    <property type="project" value="InterPro"/>
</dbReference>
<dbReference type="PRINTS" id="PR00364">
    <property type="entry name" value="DISEASERSIST"/>
</dbReference>
<dbReference type="PROSITE" id="PS00622">
    <property type="entry name" value="HTH_LUXR_1"/>
    <property type="match status" value="1"/>
</dbReference>
<reference evidence="2" key="1">
    <citation type="submission" date="2020-02" db="EMBL/GenBank/DDBJ databases">
        <authorList>
            <person name="Meier V. D."/>
        </authorList>
    </citation>
    <scope>NUCLEOTIDE SEQUENCE</scope>
    <source>
        <strain evidence="2">AVDCRST_MAG73</strain>
    </source>
</reference>
<dbReference type="InterPro" id="IPR049945">
    <property type="entry name" value="AAA_22"/>
</dbReference>
<dbReference type="EMBL" id="CADCWE010000085">
    <property type="protein sequence ID" value="CAA9535836.1"/>
    <property type="molecule type" value="Genomic_DNA"/>
</dbReference>
<dbReference type="Pfam" id="PF00196">
    <property type="entry name" value="GerE"/>
    <property type="match status" value="1"/>
</dbReference>
<organism evidence="2">
    <name type="scientific">uncultured Thermomicrobiales bacterium</name>
    <dbReference type="NCBI Taxonomy" id="1645740"/>
    <lineage>
        <taxon>Bacteria</taxon>
        <taxon>Pseudomonadati</taxon>
        <taxon>Thermomicrobiota</taxon>
        <taxon>Thermomicrobia</taxon>
        <taxon>Thermomicrobiales</taxon>
        <taxon>environmental samples</taxon>
    </lineage>
</organism>
<dbReference type="Pfam" id="PF13401">
    <property type="entry name" value="AAA_22"/>
    <property type="match status" value="1"/>
</dbReference>
<sequence length="798" mass="83933">MALMLVADRIPALPAPRTPLVARERDVAAVRNLLVLPEVAIVTLTGAGGVGKTRLALAAAEAAGADFGDGTVFVGLAALTDPALVMPAIARALGVREGGPALVERLGALLGERCLLLVLDNFEHLIEAAPRLVALLAACPRLTILATSRVVLRLSGEQVYPVSPLALPDATRPLAIDDPVQPGAVALFVQRARAADPSFALTTKNAPAVAEIVRRLDGLPLAIELAAARVRALSAPTLLARLTHGVPDRLRLLTGGARDLPERQRTMRDAITWSHELLSPDEQSLFRRLAVFAGGFTLEAAEAVAGNEARGTGDEGNDSSTSFPTPATLDLIGSLVDQSLLRREVGPGDDPRYHLLETVREYAFERLDASGEEAASRQRHADYYFAVVEDVTPTPPWPATAARTHLLDAERDNLLAALAWLDKTGNIERYLRLAAPLWPLWFTLGNVEEGRRCMERGVARGGEVPTDLLALATGHLGRLSGIRGDGVRALQLLERALRLADTVENPTLTNRFDATMMLLQMGAGLVSMARYEEAEAYLSRALAGYRDLGHRANAARALSFLGSAAMGRGDLAAAQTRGAESLALAREANSPLYASTAAAMLGRLACLRGDHAGAATAFGDAIASGEEAQDHIGQPGLLAGVAMLAVGRDAPEVAARLLGAAKVLSLRLGTPHQPPDRPFYEQAAATARAALGDDRFAAAWAEGEVLTPDAAIAEAGAFLAAVDPAPMATAATHPAGAASLTPREAEVLRLVASGRTNREIADALFISVPTVKRHLTNILGKLRVTSRSAATARARGLG</sequence>
<protein>
    <recommendedName>
        <fullName evidence="1">HTH luxR-type domain-containing protein</fullName>
    </recommendedName>
</protein>
<dbReference type="Gene3D" id="1.25.40.10">
    <property type="entry name" value="Tetratricopeptide repeat domain"/>
    <property type="match status" value="1"/>
</dbReference>
<dbReference type="GO" id="GO:0003677">
    <property type="term" value="F:DNA binding"/>
    <property type="evidence" value="ECO:0007669"/>
    <property type="project" value="InterPro"/>
</dbReference>
<evidence type="ECO:0000259" key="1">
    <source>
        <dbReference type="PROSITE" id="PS50043"/>
    </source>
</evidence>
<dbReference type="AlphaFoldDB" id="A0A6J4TZN3"/>